<feature type="transmembrane region" description="Helical" evidence="1">
    <location>
        <begin position="329"/>
        <end position="350"/>
    </location>
</feature>
<dbReference type="EMBL" id="CAXLJM020000020">
    <property type="protein sequence ID" value="CAL8087241.1"/>
    <property type="molecule type" value="Genomic_DNA"/>
</dbReference>
<protein>
    <submittedName>
        <fullName evidence="3">Uncharacterized protein</fullName>
    </submittedName>
</protein>
<evidence type="ECO:0000256" key="1">
    <source>
        <dbReference type="SAM" id="Phobius"/>
    </source>
</evidence>
<keyword evidence="1" id="KW-0812">Transmembrane</keyword>
<keyword evidence="2" id="KW-0732">Signal</keyword>
<evidence type="ECO:0000313" key="3">
    <source>
        <dbReference type="EMBL" id="CAL8087241.1"/>
    </source>
</evidence>
<dbReference type="Gene3D" id="1.10.287.70">
    <property type="match status" value="1"/>
</dbReference>
<feature type="signal peptide" evidence="2">
    <location>
        <begin position="1"/>
        <end position="18"/>
    </location>
</feature>
<feature type="transmembrane region" description="Helical" evidence="1">
    <location>
        <begin position="662"/>
        <end position="683"/>
    </location>
</feature>
<keyword evidence="1" id="KW-1133">Transmembrane helix</keyword>
<reference evidence="3 4" key="1">
    <citation type="submission" date="2024-08" db="EMBL/GenBank/DDBJ databases">
        <authorList>
            <person name="Cucini C."/>
            <person name="Frati F."/>
        </authorList>
    </citation>
    <scope>NUCLEOTIDE SEQUENCE [LARGE SCALE GENOMIC DNA]</scope>
</reference>
<name>A0ABP1Q374_9HEXA</name>
<organism evidence="3 4">
    <name type="scientific">Orchesella dallaii</name>
    <dbReference type="NCBI Taxonomy" id="48710"/>
    <lineage>
        <taxon>Eukaryota</taxon>
        <taxon>Metazoa</taxon>
        <taxon>Ecdysozoa</taxon>
        <taxon>Arthropoda</taxon>
        <taxon>Hexapoda</taxon>
        <taxon>Collembola</taxon>
        <taxon>Entomobryomorpha</taxon>
        <taxon>Entomobryoidea</taxon>
        <taxon>Orchesellidae</taxon>
        <taxon>Orchesellinae</taxon>
        <taxon>Orchesella</taxon>
    </lineage>
</organism>
<gene>
    <name evidence="3" type="ORF">ODALV1_LOCUS6674</name>
</gene>
<proteinExistence type="predicted"/>
<keyword evidence="1" id="KW-0472">Membrane</keyword>
<comment type="caution">
    <text evidence="3">The sequence shown here is derived from an EMBL/GenBank/DDBJ whole genome shotgun (WGS) entry which is preliminary data.</text>
</comment>
<evidence type="ECO:0000313" key="4">
    <source>
        <dbReference type="Proteomes" id="UP001642540"/>
    </source>
</evidence>
<sequence length="701" mass="79994">MPCIWFALFLLFTLPVLGATISPWLFVLNQCSIIWSSSGQQLSGGVIFDYLQRWVFRDNLFVLFQSGAKSQILSFDYNLRWRTSTRFSECFILIHDFSHWRHTQQELTIAYGASYLSIFSVNLNIFIAPNDPASKYLMLVRAMEKIVTLPFAGPSLLLFPDFSNLAVMSATSKSSSYFPLPTSINVVSGDSKPLELILKLWRSTHRNLHKFTLAASGYKHYSSACGFGGYLDDKTETDPISCIMHLIAFYYNATLKPSRLGPLVISTNIIISDEVLNPIFRNDYFAVSESWHTIFSAPTLQPWPFGFIIISDPVENDLSAMTQPFHGKVWLVLVLFIIIIMPLAMVILTMETGCLPPMKNSLIKSYRQWIFSSATSLLDQNWEQSSRKLRHNPTAHILWTLWSFAALILMNAYDGELYSFLASKAAPSTPNNLEELSVSTYPKITFTAGGRVFPNGSLEKLSIFKYRLQASFDSSHGALQKVYRKLYDDIKFYSKPTMQPQFETHEILENMFSPSNTNESYYYPATFAMIDQTTTSLDIIQPLIEVAVGKTVLKRILIDHFSSHLAWVIKNFFLLSQIESIVWTVNENGLRNWWNNRVVRYRMLEAAKTLQKNLYEKGDTSTIPATYNIASFLLNSDEKNRKRDAKEDREPKPIPLSLIKTVVLLCAILYLGGIVSFVGEGIYRPIFKQKLFSLAKHSRYK</sequence>
<accession>A0ABP1Q374</accession>
<feature type="chain" id="PRO_5046774559" evidence="2">
    <location>
        <begin position="19"/>
        <end position="701"/>
    </location>
</feature>
<evidence type="ECO:0000256" key="2">
    <source>
        <dbReference type="SAM" id="SignalP"/>
    </source>
</evidence>
<keyword evidence="4" id="KW-1185">Reference proteome</keyword>
<dbReference type="Proteomes" id="UP001642540">
    <property type="component" value="Unassembled WGS sequence"/>
</dbReference>